<reference evidence="2 3" key="1">
    <citation type="submission" date="2019-12" db="EMBL/GenBank/DDBJ databases">
        <title>Comparative genomics gives insights into the taxonomy of the Azoarcus-Aromatoleum group and reveals separate origins of nif in the plant-associated Azoarcus and non-plant-associated Aromatoleum sub-groups.</title>
        <authorList>
            <person name="Lafos M."/>
            <person name="Maluk M."/>
            <person name="Batista M."/>
            <person name="Junghare M."/>
            <person name="Carmona M."/>
            <person name="Faoro H."/>
            <person name="Cruz L.M."/>
            <person name="Battistoni F."/>
            <person name="De Souza E."/>
            <person name="Pedrosa F."/>
            <person name="Chen W.-M."/>
            <person name="Poole P.S."/>
            <person name="Dixon R.A."/>
            <person name="James E.K."/>
        </authorList>
    </citation>
    <scope>NUCLEOTIDE SEQUENCE [LARGE SCALE GENOMIC DNA]</scope>
    <source>
        <strain evidence="2 3">T</strain>
    </source>
</reference>
<keyword evidence="1" id="KW-0472">Membrane</keyword>
<evidence type="ECO:0000256" key="1">
    <source>
        <dbReference type="SAM" id="Phobius"/>
    </source>
</evidence>
<feature type="transmembrane region" description="Helical" evidence="1">
    <location>
        <begin position="26"/>
        <end position="44"/>
    </location>
</feature>
<sequence length="93" mass="9653">MDGTKNTGAETATQHGQRFAPQRGRLSLAGIVALFIAAGAGGGLYLSWDWLAATGLLTAVLILLACGAMCTTRWWSRWFGGGYSDSGSQGGSK</sequence>
<keyword evidence="1" id="KW-1133">Transmembrane helix</keyword>
<dbReference type="EMBL" id="WTVS01000041">
    <property type="protein sequence ID" value="NMF99281.1"/>
    <property type="molecule type" value="Genomic_DNA"/>
</dbReference>
<name>A0ABX1NIZ2_9RHOO</name>
<evidence type="ECO:0000313" key="3">
    <source>
        <dbReference type="Proteomes" id="UP000634522"/>
    </source>
</evidence>
<organism evidence="2 3">
    <name type="scientific">Aromatoleum toluolicum</name>
    <dbReference type="NCBI Taxonomy" id="90060"/>
    <lineage>
        <taxon>Bacteria</taxon>
        <taxon>Pseudomonadati</taxon>
        <taxon>Pseudomonadota</taxon>
        <taxon>Betaproteobacteria</taxon>
        <taxon>Rhodocyclales</taxon>
        <taxon>Rhodocyclaceae</taxon>
        <taxon>Aromatoleum</taxon>
    </lineage>
</organism>
<proteinExistence type="predicted"/>
<accession>A0ABX1NIZ2</accession>
<comment type="caution">
    <text evidence="2">The sequence shown here is derived from an EMBL/GenBank/DDBJ whole genome shotgun (WGS) entry which is preliminary data.</text>
</comment>
<keyword evidence="1" id="KW-0812">Transmembrane</keyword>
<keyword evidence="3" id="KW-1185">Reference proteome</keyword>
<evidence type="ECO:0000313" key="2">
    <source>
        <dbReference type="EMBL" id="NMF99281.1"/>
    </source>
</evidence>
<dbReference type="RefSeq" id="WP_169141887.1">
    <property type="nucleotide sequence ID" value="NZ_WTVS01000041.1"/>
</dbReference>
<protein>
    <submittedName>
        <fullName evidence="2">Uncharacterized protein</fullName>
    </submittedName>
</protein>
<dbReference type="Proteomes" id="UP000634522">
    <property type="component" value="Unassembled WGS sequence"/>
</dbReference>
<gene>
    <name evidence="2" type="ORF">GPA27_18030</name>
</gene>
<feature type="transmembrane region" description="Helical" evidence="1">
    <location>
        <begin position="50"/>
        <end position="70"/>
    </location>
</feature>